<evidence type="ECO:0008006" key="4">
    <source>
        <dbReference type="Google" id="ProtNLM"/>
    </source>
</evidence>
<accession>A0A1V6MST6</accession>
<dbReference type="STRING" id="114686.BM536_012320"/>
<dbReference type="SUPFAM" id="SSF53067">
    <property type="entry name" value="Actin-like ATPase domain"/>
    <property type="match status" value="1"/>
</dbReference>
<dbReference type="PANTHER" id="PTHR18964">
    <property type="entry name" value="ROK (REPRESSOR, ORF, KINASE) FAMILY"/>
    <property type="match status" value="1"/>
</dbReference>
<comment type="similarity">
    <text evidence="1">Belongs to the ROK (NagC/XylR) family.</text>
</comment>
<dbReference type="Proteomes" id="UP000184286">
    <property type="component" value="Unassembled WGS sequence"/>
</dbReference>
<reference evidence="3" key="1">
    <citation type="submission" date="2016-11" db="EMBL/GenBank/DDBJ databases">
        <authorList>
            <person name="Schniete J.K."/>
            <person name="Salih T."/>
            <person name="Algora Gallardo L."/>
            <person name="Martinez Fernandez S."/>
            <person name="Herron P.R."/>
        </authorList>
    </citation>
    <scope>NUCLEOTIDE SEQUENCE [LARGE SCALE GENOMIC DNA]</scope>
    <source>
        <strain evidence="3">DSM 41896</strain>
    </source>
</reference>
<dbReference type="EMBL" id="MPOH02000011">
    <property type="protein sequence ID" value="OQD55382.1"/>
    <property type="molecule type" value="Genomic_DNA"/>
</dbReference>
<dbReference type="InterPro" id="IPR043129">
    <property type="entry name" value="ATPase_NBD"/>
</dbReference>
<protein>
    <recommendedName>
        <fullName evidence="4">ROK family protein</fullName>
    </recommendedName>
</protein>
<reference evidence="2 3" key="2">
    <citation type="submission" date="2017-02" db="EMBL/GenBank/DDBJ databases">
        <title>Draft genome sequence of Streptomyces phaeoluteigriseus type strain DSM41896.</title>
        <authorList>
            <person name="Salih T.S."/>
            <person name="Algora Gallardo L."/>
            <person name="Melo Santos T."/>
            <person name="Filgueira Martinez S."/>
            <person name="Herron P.R."/>
        </authorList>
    </citation>
    <scope>NUCLEOTIDE SEQUENCE [LARGE SCALE GENOMIC DNA]</scope>
    <source>
        <strain evidence="2 3">DSM 41896</strain>
    </source>
</reference>
<evidence type="ECO:0000313" key="3">
    <source>
        <dbReference type="Proteomes" id="UP000184286"/>
    </source>
</evidence>
<dbReference type="Gene3D" id="3.30.420.40">
    <property type="match status" value="2"/>
</dbReference>
<dbReference type="InterPro" id="IPR000600">
    <property type="entry name" value="ROK"/>
</dbReference>
<dbReference type="Pfam" id="PF00480">
    <property type="entry name" value="ROK"/>
    <property type="match status" value="1"/>
</dbReference>
<sequence>MSIRPDSISGVVTDVRARSISSPRQRSLTGQSVETVVSEIATLVQELRADISAVGTQKRIIGLGVELAGQVDTAKGEVIFSPDLHEREGVYWRGVPLVADLQQRIGLPTVIENDANALAAHEQWFGDGAGAEDLVVILIGDRGVGSGVVSGRQLLHGARGVSGEIGHMIVSDLRRGCRCGNYGCLETVVSAAGIRESAGLNSPPFDLAPIAQAVDRGESSAIDAIKIAGEALGRGLSYVFNVVRPGLVVVFGPKELTQPDLGVRSASIFLGEMENSAKSGSFPRDTIAPKFALYPVDSSLGARGAAAALLHRFITQPNRARLAEIALRADYSVG</sequence>
<gene>
    <name evidence="2" type="ORF">BM536_012320</name>
</gene>
<name>A0A1V6MST6_9ACTN</name>
<comment type="caution">
    <text evidence="2">The sequence shown here is derived from an EMBL/GenBank/DDBJ whole genome shotgun (WGS) entry which is preliminary data.</text>
</comment>
<proteinExistence type="inferred from homology"/>
<evidence type="ECO:0000313" key="2">
    <source>
        <dbReference type="EMBL" id="OQD55382.1"/>
    </source>
</evidence>
<evidence type="ECO:0000256" key="1">
    <source>
        <dbReference type="ARBA" id="ARBA00006479"/>
    </source>
</evidence>
<dbReference type="PANTHER" id="PTHR18964:SF149">
    <property type="entry name" value="BIFUNCTIONAL UDP-N-ACETYLGLUCOSAMINE 2-EPIMERASE_N-ACETYLMANNOSAMINE KINASE"/>
    <property type="match status" value="1"/>
</dbReference>
<dbReference type="AlphaFoldDB" id="A0A1V6MST6"/>
<organism evidence="2 3">
    <name type="scientific">Streptomyces phaeoluteigriseus</name>
    <dbReference type="NCBI Taxonomy" id="114686"/>
    <lineage>
        <taxon>Bacteria</taxon>
        <taxon>Bacillati</taxon>
        <taxon>Actinomycetota</taxon>
        <taxon>Actinomycetes</taxon>
        <taxon>Kitasatosporales</taxon>
        <taxon>Streptomycetaceae</taxon>
        <taxon>Streptomyces</taxon>
        <taxon>Streptomyces aurantiacus group</taxon>
    </lineage>
</organism>